<feature type="compositionally biased region" description="Polar residues" evidence="5">
    <location>
        <begin position="680"/>
        <end position="703"/>
    </location>
</feature>
<comment type="similarity">
    <text evidence="2">Belongs to the RIX1/PELP1 family.</text>
</comment>
<keyword evidence="4" id="KW-0539">Nucleus</keyword>
<dbReference type="OrthoDB" id="20900at2759"/>
<feature type="domain" description="Pre-rRNA-processing protein RIX1 N-terminal" evidence="6">
    <location>
        <begin position="34"/>
        <end position="178"/>
    </location>
</feature>
<dbReference type="PANTHER" id="PTHR34105">
    <property type="entry name" value="PROLINE-, GLUTAMIC ACID- AND LEUCINE-RICH PROTEIN 1"/>
    <property type="match status" value="1"/>
</dbReference>
<evidence type="ECO:0000256" key="3">
    <source>
        <dbReference type="ARBA" id="ARBA00021502"/>
    </source>
</evidence>
<dbReference type="EMBL" id="KV428010">
    <property type="protein sequence ID" value="KZT43013.1"/>
    <property type="molecule type" value="Genomic_DNA"/>
</dbReference>
<dbReference type="InterPro" id="IPR016024">
    <property type="entry name" value="ARM-type_fold"/>
</dbReference>
<dbReference type="GO" id="GO:0005634">
    <property type="term" value="C:nucleus"/>
    <property type="evidence" value="ECO:0007669"/>
    <property type="project" value="UniProtKB-SubCell"/>
</dbReference>
<keyword evidence="8" id="KW-1185">Reference proteome</keyword>
<evidence type="ECO:0000256" key="5">
    <source>
        <dbReference type="SAM" id="MobiDB-lite"/>
    </source>
</evidence>
<evidence type="ECO:0000259" key="6">
    <source>
        <dbReference type="Pfam" id="PF08167"/>
    </source>
</evidence>
<feature type="region of interest" description="Disordered" evidence="5">
    <location>
        <begin position="240"/>
        <end position="267"/>
    </location>
</feature>
<dbReference type="GO" id="GO:0006364">
    <property type="term" value="P:rRNA processing"/>
    <property type="evidence" value="ECO:0007669"/>
    <property type="project" value="TreeGrafter"/>
</dbReference>
<gene>
    <name evidence="7" type="ORF">SISSUDRAFT_1058146</name>
</gene>
<dbReference type="Pfam" id="PF08167">
    <property type="entry name" value="RIX1"/>
    <property type="match status" value="1"/>
</dbReference>
<evidence type="ECO:0000256" key="4">
    <source>
        <dbReference type="ARBA" id="ARBA00023242"/>
    </source>
</evidence>
<feature type="region of interest" description="Disordered" evidence="5">
    <location>
        <begin position="680"/>
        <end position="750"/>
    </location>
</feature>
<evidence type="ECO:0000256" key="2">
    <source>
        <dbReference type="ARBA" id="ARBA00010511"/>
    </source>
</evidence>
<name>A0A166HRH9_9AGAM</name>
<dbReference type="InterPro" id="IPR012583">
    <property type="entry name" value="RIX1_N"/>
</dbReference>
<feature type="compositionally biased region" description="Basic and acidic residues" evidence="5">
    <location>
        <begin position="423"/>
        <end position="432"/>
    </location>
</feature>
<dbReference type="PANTHER" id="PTHR34105:SF1">
    <property type="entry name" value="PROLINE-, GLUTAMIC ACID- AND LEUCINE-RICH PROTEIN 1"/>
    <property type="match status" value="1"/>
</dbReference>
<dbReference type="Proteomes" id="UP000076798">
    <property type="component" value="Unassembled WGS sequence"/>
</dbReference>
<sequence>MHLLETFLLWHLATDDNALVSLPYIYQVLSPKDFTPSSHLGKWNARLNTLLHSQDPGARWVGLCLAYKTCRCSKAIMKDSAHSWVSVALPLLSRNEPPPTLKAAIRLLGYVFQRTTDFPEFQRQTVVPNLPKYSLALIGIIQKSSSLDLKTTACSALKRIVVTFPSQHRALLSQINATSDLCLSQEALPDLLVDKSIDLVSSLHLVAGKVGAGAAWRSRVDRVLQEASDCLLSIRSTYSDPNSQNLSRTNGTAHDPRAASGPSMTGTASHFKKLQRSVDLLLSLLKAYSPRQLELPLAELVNLGLRMMRCKIDEINHGVVDDNLRAMENAVTPDIWALGCQLLVSLSNCVHQRLVPYVVAINHIILQRLEEKRPQTRSHALPFLKLFVEVASCTPVHHDDVHSNRIAQLIIPNLTNLLSKKVEAEPSGDAKRSKGQKRSRGNEGDEQFKLIKRVVCESKDDGDLVKSSLDALHLLVHRTSLQPSVRSLIVKLMLSLRLSLPQMPPSSISAVSLALHAELSIKIRQICLDILTDPFGLGEQAFGLIFAAESRASESGLILDSSSILHPRLPPLVKSHLSHSSVILFSSEESPEDISLRQSSGIAQANSLPDPSKQAAPSSVALQASAGHLADQIAAPVVAPSFPTSTSQYTDRLSQSVGVDDTIMTDVPVFKEAPGVAQEINPSSQESQELQPTPQIPTDTNVTAVPPTSKPIVHPAPYSRPSAAALVPSDDDDDDEPLPEINMDSSSEEE</sequence>
<comment type="subcellular location">
    <subcellularLocation>
        <location evidence="1">Nucleus</location>
    </subcellularLocation>
</comment>
<evidence type="ECO:0000313" key="7">
    <source>
        <dbReference type="EMBL" id="KZT43013.1"/>
    </source>
</evidence>
<protein>
    <recommendedName>
        <fullName evidence="3">Pre-rRNA-processing protein RIX1</fullName>
    </recommendedName>
</protein>
<proteinExistence type="inferred from homology"/>
<evidence type="ECO:0000256" key="1">
    <source>
        <dbReference type="ARBA" id="ARBA00004123"/>
    </source>
</evidence>
<dbReference type="SUPFAM" id="SSF48371">
    <property type="entry name" value="ARM repeat"/>
    <property type="match status" value="1"/>
</dbReference>
<reference evidence="7 8" key="1">
    <citation type="journal article" date="2016" name="Mol. Biol. Evol.">
        <title>Comparative Genomics of Early-Diverging Mushroom-Forming Fungi Provides Insights into the Origins of Lignocellulose Decay Capabilities.</title>
        <authorList>
            <person name="Nagy L.G."/>
            <person name="Riley R."/>
            <person name="Tritt A."/>
            <person name="Adam C."/>
            <person name="Daum C."/>
            <person name="Floudas D."/>
            <person name="Sun H."/>
            <person name="Yadav J.S."/>
            <person name="Pangilinan J."/>
            <person name="Larsson K.H."/>
            <person name="Matsuura K."/>
            <person name="Barry K."/>
            <person name="Labutti K."/>
            <person name="Kuo R."/>
            <person name="Ohm R.A."/>
            <person name="Bhattacharya S.S."/>
            <person name="Shirouzu T."/>
            <person name="Yoshinaga Y."/>
            <person name="Martin F.M."/>
            <person name="Grigoriev I.V."/>
            <person name="Hibbett D.S."/>
        </authorList>
    </citation>
    <scope>NUCLEOTIDE SEQUENCE [LARGE SCALE GENOMIC DNA]</scope>
    <source>
        <strain evidence="7 8">HHB10207 ss-3</strain>
    </source>
</reference>
<feature type="region of interest" description="Disordered" evidence="5">
    <location>
        <begin position="423"/>
        <end position="445"/>
    </location>
</feature>
<feature type="compositionally biased region" description="Acidic residues" evidence="5">
    <location>
        <begin position="729"/>
        <end position="738"/>
    </location>
</feature>
<accession>A0A166HRH9</accession>
<dbReference type="STRING" id="1314776.A0A166HRH9"/>
<dbReference type="AlphaFoldDB" id="A0A166HRH9"/>
<organism evidence="7 8">
    <name type="scientific">Sistotremastrum suecicum HHB10207 ss-3</name>
    <dbReference type="NCBI Taxonomy" id="1314776"/>
    <lineage>
        <taxon>Eukaryota</taxon>
        <taxon>Fungi</taxon>
        <taxon>Dikarya</taxon>
        <taxon>Basidiomycota</taxon>
        <taxon>Agaricomycotina</taxon>
        <taxon>Agaricomycetes</taxon>
        <taxon>Sistotremastrales</taxon>
        <taxon>Sistotremastraceae</taxon>
        <taxon>Sistotremastrum</taxon>
    </lineage>
</organism>
<evidence type="ECO:0000313" key="8">
    <source>
        <dbReference type="Proteomes" id="UP000076798"/>
    </source>
</evidence>
<feature type="compositionally biased region" description="Polar residues" evidence="5">
    <location>
        <begin position="240"/>
        <end position="252"/>
    </location>
</feature>